<name>A0A1I0YEP6_9CLOT</name>
<reference evidence="1 2" key="1">
    <citation type="submission" date="2016-10" db="EMBL/GenBank/DDBJ databases">
        <authorList>
            <person name="de Groot N.N."/>
        </authorList>
    </citation>
    <scope>NUCLEOTIDE SEQUENCE [LARGE SCALE GENOMIC DNA]</scope>
    <source>
        <strain evidence="1 2">DSM 12271</strain>
    </source>
</reference>
<proteinExistence type="predicted"/>
<sequence length="110" mass="12676">MIVMSHCIMVGEECAFMLLIKDETSRVIQDLENEIEDKNSYIIAHKLATHIKKIKMILDNRLSDKRYYRARIGTEHILVDPFSVFTNNYNEVAITYKGELISASKPIIAT</sequence>
<dbReference type="RefSeq" id="WP_090040917.1">
    <property type="nucleotide sequence ID" value="NZ_FOKI01000012.1"/>
</dbReference>
<protein>
    <submittedName>
        <fullName evidence="1">Uncharacterized protein</fullName>
    </submittedName>
</protein>
<accession>A0A1I0YEP6</accession>
<dbReference type="EMBL" id="FOKI01000012">
    <property type="protein sequence ID" value="SFB11267.1"/>
    <property type="molecule type" value="Genomic_DNA"/>
</dbReference>
<gene>
    <name evidence="1" type="ORF">SAMN04488528_1012105</name>
</gene>
<evidence type="ECO:0000313" key="2">
    <source>
        <dbReference type="Proteomes" id="UP000198619"/>
    </source>
</evidence>
<dbReference type="Proteomes" id="UP000198619">
    <property type="component" value="Unassembled WGS sequence"/>
</dbReference>
<evidence type="ECO:0000313" key="1">
    <source>
        <dbReference type="EMBL" id="SFB11267.1"/>
    </source>
</evidence>
<dbReference type="AlphaFoldDB" id="A0A1I0YEP6"/>
<keyword evidence="2" id="KW-1185">Reference proteome</keyword>
<organism evidence="1 2">
    <name type="scientific">Clostridium frigidicarnis</name>
    <dbReference type="NCBI Taxonomy" id="84698"/>
    <lineage>
        <taxon>Bacteria</taxon>
        <taxon>Bacillati</taxon>
        <taxon>Bacillota</taxon>
        <taxon>Clostridia</taxon>
        <taxon>Eubacteriales</taxon>
        <taxon>Clostridiaceae</taxon>
        <taxon>Clostridium</taxon>
    </lineage>
</organism>